<accession>A0A1W2ERI8</accession>
<evidence type="ECO:0000256" key="1">
    <source>
        <dbReference type="SAM" id="MobiDB-lite"/>
    </source>
</evidence>
<keyword evidence="2" id="KW-0732">Signal</keyword>
<protein>
    <recommendedName>
        <fullName evidence="5">DUF3558 domain-containing protein</fullName>
    </recommendedName>
</protein>
<reference evidence="4" key="1">
    <citation type="submission" date="2017-04" db="EMBL/GenBank/DDBJ databases">
        <authorList>
            <person name="Varghese N."/>
            <person name="Submissions S."/>
        </authorList>
    </citation>
    <scope>NUCLEOTIDE SEQUENCE [LARGE SCALE GENOMIC DNA]</scope>
    <source>
        <strain evidence="4">DSM 44073</strain>
    </source>
</reference>
<feature type="signal peptide" evidence="2">
    <location>
        <begin position="1"/>
        <end position="22"/>
    </location>
</feature>
<dbReference type="InterPro" id="IPR024520">
    <property type="entry name" value="DUF3558"/>
</dbReference>
<dbReference type="STRING" id="40571.SAMN05660733_04414"/>
<keyword evidence="4" id="KW-1185">Reference proteome</keyword>
<feature type="compositionally biased region" description="Low complexity" evidence="1">
    <location>
        <begin position="29"/>
        <end position="52"/>
    </location>
</feature>
<dbReference type="Pfam" id="PF12079">
    <property type="entry name" value="DUF3558"/>
    <property type="match status" value="1"/>
</dbReference>
<dbReference type="Proteomes" id="UP000192840">
    <property type="component" value="Unassembled WGS sequence"/>
</dbReference>
<dbReference type="AlphaFoldDB" id="A0A1W2ERI8"/>
<evidence type="ECO:0008006" key="5">
    <source>
        <dbReference type="Google" id="ProtNLM"/>
    </source>
</evidence>
<evidence type="ECO:0000313" key="4">
    <source>
        <dbReference type="Proteomes" id="UP000192840"/>
    </source>
</evidence>
<proteinExistence type="predicted"/>
<evidence type="ECO:0000313" key="3">
    <source>
        <dbReference type="EMBL" id="SMD12340.1"/>
    </source>
</evidence>
<evidence type="ECO:0000256" key="2">
    <source>
        <dbReference type="SAM" id="SignalP"/>
    </source>
</evidence>
<dbReference type="EMBL" id="FWYC01000010">
    <property type="protein sequence ID" value="SMD12340.1"/>
    <property type="molecule type" value="Genomic_DNA"/>
</dbReference>
<dbReference type="RefSeq" id="WP_159460484.1">
    <property type="nucleotide sequence ID" value="NZ_FWYC01000010.1"/>
</dbReference>
<sequence length="178" mass="17960">MNSRIVLTSLAFAALVALPACTASTGGDPKPNSDTNTPSSTSSSTPTKASGSLADTDPCSLLTRSEAEQVVGPLVEEPTSEKVGSSRTCQFAPDRGSFSVGIRTNVGLSGVQANGGEIKDIKVGGHQAKQLLGATGSCGVYLGVDSSSRVDVVLNAGASTDPCPLALKVAELVEPKLQ</sequence>
<organism evidence="3 4">
    <name type="scientific">Lentzea albidocapillata</name>
    <dbReference type="NCBI Taxonomy" id="40571"/>
    <lineage>
        <taxon>Bacteria</taxon>
        <taxon>Bacillati</taxon>
        <taxon>Actinomycetota</taxon>
        <taxon>Actinomycetes</taxon>
        <taxon>Pseudonocardiales</taxon>
        <taxon>Pseudonocardiaceae</taxon>
        <taxon>Lentzea</taxon>
    </lineage>
</organism>
<feature type="chain" id="PRO_5011963971" description="DUF3558 domain-containing protein" evidence="2">
    <location>
        <begin position="23"/>
        <end position="178"/>
    </location>
</feature>
<name>A0A1W2ERI8_9PSEU</name>
<gene>
    <name evidence="3" type="ORF">SAMN05660733_04414</name>
</gene>
<dbReference type="OrthoDB" id="3690211at2"/>
<feature type="region of interest" description="Disordered" evidence="1">
    <location>
        <begin position="23"/>
        <end position="88"/>
    </location>
</feature>